<keyword evidence="1" id="KW-0594">Phospholipid biosynthesis</keyword>
<dbReference type="EMBL" id="CAJPVJ010002690">
    <property type="protein sequence ID" value="CAG2166656.1"/>
    <property type="molecule type" value="Genomic_DNA"/>
</dbReference>
<sequence length="317" mass="37483">MLKSIRLIQLFSGYYEPSHVVAICLILSEIGLSPKLLSVFGNGTIIEYIESRHFSANDYLNPKTVTLLAQKLAKFHSLQMPVPKDSTHYSTTNIFEKWFDQKLRDSYRTGIIRKHITAQNLEIFSKLDFIEEVEWYQRTVTELRSPIVFSHNDFNRRNILIQESDNNNSTDNPDIYLIDFDWSNYNYRGVDFGQYFSRWGQTDTEFGSGDFPADTQMYDFIEAYIQEMTKIYGKSYAQNEINSRERLIKESKVLALLAYIKDILYCMDSTDSRDNHEMLMKGEIRFRCYYDLKNRILKEYPKINRISHLINKFNNKL</sequence>
<dbReference type="AlphaFoldDB" id="A0A7R9LVI4"/>
<dbReference type="GO" id="GO:0004305">
    <property type="term" value="F:ethanolamine kinase activity"/>
    <property type="evidence" value="ECO:0007669"/>
    <property type="project" value="TreeGrafter"/>
</dbReference>
<evidence type="ECO:0008006" key="6">
    <source>
        <dbReference type="Google" id="ProtNLM"/>
    </source>
</evidence>
<dbReference type="PANTHER" id="PTHR22603">
    <property type="entry name" value="CHOLINE/ETHANOALAMINE KINASE"/>
    <property type="match status" value="1"/>
</dbReference>
<dbReference type="GO" id="GO:0006646">
    <property type="term" value="P:phosphatidylethanolamine biosynthetic process"/>
    <property type="evidence" value="ECO:0007669"/>
    <property type="project" value="TreeGrafter"/>
</dbReference>
<dbReference type="InterPro" id="IPR011009">
    <property type="entry name" value="Kinase-like_dom_sf"/>
</dbReference>
<evidence type="ECO:0000256" key="3">
    <source>
        <dbReference type="ARBA" id="ARBA00038211"/>
    </source>
</evidence>
<dbReference type="GO" id="GO:0004103">
    <property type="term" value="F:choline kinase activity"/>
    <property type="evidence" value="ECO:0007669"/>
    <property type="project" value="TreeGrafter"/>
</dbReference>
<keyword evidence="2" id="KW-1208">Phospholipid metabolism</keyword>
<accession>A0A7R9LVI4</accession>
<evidence type="ECO:0000256" key="2">
    <source>
        <dbReference type="ARBA" id="ARBA00023264"/>
    </source>
</evidence>
<dbReference type="Pfam" id="PF01633">
    <property type="entry name" value="Choline_kinase"/>
    <property type="match status" value="1"/>
</dbReference>
<protein>
    <recommendedName>
        <fullName evidence="6">Aminoglycoside phosphotransferase domain-containing protein</fullName>
    </recommendedName>
</protein>
<keyword evidence="1" id="KW-0444">Lipid biosynthesis</keyword>
<comment type="similarity">
    <text evidence="3">Belongs to the choline/ethanolamine kinase family.</text>
</comment>
<dbReference type="PANTHER" id="PTHR22603:SF93">
    <property type="entry name" value="RE24176P"/>
    <property type="match status" value="1"/>
</dbReference>
<dbReference type="Gene3D" id="3.30.200.20">
    <property type="entry name" value="Phosphorylase Kinase, domain 1"/>
    <property type="match status" value="1"/>
</dbReference>
<reference evidence="4" key="1">
    <citation type="submission" date="2020-11" db="EMBL/GenBank/DDBJ databases">
        <authorList>
            <person name="Tran Van P."/>
        </authorList>
    </citation>
    <scope>NUCLEOTIDE SEQUENCE</scope>
</reference>
<dbReference type="Proteomes" id="UP000728032">
    <property type="component" value="Unassembled WGS sequence"/>
</dbReference>
<name>A0A7R9LVI4_9ACAR</name>
<evidence type="ECO:0000313" key="4">
    <source>
        <dbReference type="EMBL" id="CAD7647288.1"/>
    </source>
</evidence>
<dbReference type="EMBL" id="OC917515">
    <property type="protein sequence ID" value="CAD7647288.1"/>
    <property type="molecule type" value="Genomic_DNA"/>
</dbReference>
<dbReference type="OrthoDB" id="5796092at2759"/>
<organism evidence="4">
    <name type="scientific">Oppiella nova</name>
    <dbReference type="NCBI Taxonomy" id="334625"/>
    <lineage>
        <taxon>Eukaryota</taxon>
        <taxon>Metazoa</taxon>
        <taxon>Ecdysozoa</taxon>
        <taxon>Arthropoda</taxon>
        <taxon>Chelicerata</taxon>
        <taxon>Arachnida</taxon>
        <taxon>Acari</taxon>
        <taxon>Acariformes</taxon>
        <taxon>Sarcoptiformes</taxon>
        <taxon>Oribatida</taxon>
        <taxon>Brachypylina</taxon>
        <taxon>Oppioidea</taxon>
        <taxon>Oppiidae</taxon>
        <taxon>Oppiella</taxon>
    </lineage>
</organism>
<evidence type="ECO:0000313" key="5">
    <source>
        <dbReference type="Proteomes" id="UP000728032"/>
    </source>
</evidence>
<dbReference type="Gene3D" id="3.90.1200.10">
    <property type="match status" value="1"/>
</dbReference>
<dbReference type="SUPFAM" id="SSF56112">
    <property type="entry name" value="Protein kinase-like (PK-like)"/>
    <property type="match status" value="1"/>
</dbReference>
<keyword evidence="5" id="KW-1185">Reference proteome</keyword>
<evidence type="ECO:0000256" key="1">
    <source>
        <dbReference type="ARBA" id="ARBA00023209"/>
    </source>
</evidence>
<proteinExistence type="inferred from homology"/>
<dbReference type="GO" id="GO:0005737">
    <property type="term" value="C:cytoplasm"/>
    <property type="evidence" value="ECO:0007669"/>
    <property type="project" value="TreeGrafter"/>
</dbReference>
<keyword evidence="1" id="KW-0443">Lipid metabolism</keyword>
<gene>
    <name evidence="4" type="ORF">ONB1V03_LOCUS6171</name>
</gene>